<dbReference type="GO" id="GO:0032784">
    <property type="term" value="P:regulation of DNA-templated transcription elongation"/>
    <property type="evidence" value="ECO:0007669"/>
    <property type="project" value="InterPro"/>
</dbReference>
<dbReference type="Pfam" id="PF00467">
    <property type="entry name" value="KOW"/>
    <property type="match status" value="1"/>
</dbReference>
<dbReference type="PANTHER" id="PTHR30265">
    <property type="entry name" value="RHO-INTERACTING TRANSCRIPTION TERMINATION FACTOR NUSG"/>
    <property type="match status" value="1"/>
</dbReference>
<dbReference type="GO" id="GO:0003735">
    <property type="term" value="F:structural constituent of ribosome"/>
    <property type="evidence" value="ECO:0007669"/>
    <property type="project" value="InterPro"/>
</dbReference>
<evidence type="ECO:0000256" key="2">
    <source>
        <dbReference type="ARBA" id="ARBA00022814"/>
    </source>
</evidence>
<proteinExistence type="inferred from homology"/>
<dbReference type="SUPFAM" id="SSF50104">
    <property type="entry name" value="Translation proteins SH3-like domain"/>
    <property type="match status" value="1"/>
</dbReference>
<gene>
    <name evidence="5 10" type="primary">nusG</name>
    <name evidence="10" type="ORF">IMSAGC017_01362</name>
    <name evidence="11" type="ORF">SAMN04489758_10253</name>
</gene>
<dbReference type="GO" id="GO:0031564">
    <property type="term" value="P:transcription antitermination"/>
    <property type="evidence" value="ECO:0007669"/>
    <property type="project" value="UniProtKB-UniRule"/>
</dbReference>
<dbReference type="FunFam" id="3.30.70.940:FF:000002">
    <property type="entry name" value="Transcription termination/antitermination protein NusG"/>
    <property type="match status" value="1"/>
</dbReference>
<dbReference type="GO" id="GO:0005829">
    <property type="term" value="C:cytosol"/>
    <property type="evidence" value="ECO:0007669"/>
    <property type="project" value="TreeGrafter"/>
</dbReference>
<dbReference type="NCBIfam" id="TIGR01956">
    <property type="entry name" value="NusG_myco"/>
    <property type="match status" value="1"/>
</dbReference>
<evidence type="ECO:0000259" key="9">
    <source>
        <dbReference type="SMART" id="SM00739"/>
    </source>
</evidence>
<evidence type="ECO:0000256" key="5">
    <source>
        <dbReference type="HAMAP-Rule" id="MF_00948"/>
    </source>
</evidence>
<dbReference type="SMART" id="SM00739">
    <property type="entry name" value="KOW"/>
    <property type="match status" value="1"/>
</dbReference>
<reference evidence="10 13" key="3">
    <citation type="journal article" date="2020" name="Microbiome">
        <title>Single-cell genomics of uncultured bacteria reveals dietary fiber responders in the mouse gut microbiota.</title>
        <authorList>
            <person name="Chijiiwa R."/>
            <person name="Hosokawa M."/>
            <person name="Kogawa M."/>
            <person name="Nishikawa Y."/>
            <person name="Ide K."/>
            <person name="Sakanashi C."/>
            <person name="Takahashi K."/>
            <person name="Takeyama H."/>
        </authorList>
    </citation>
    <scope>NUCLEOTIDE SEQUENCE [LARGE SCALE GENOMIC DNA]</scope>
    <source>
        <strain evidence="10">IMSAGC_017</strain>
    </source>
</reference>
<dbReference type="GeneID" id="78287360"/>
<evidence type="ECO:0000313" key="13">
    <source>
        <dbReference type="Proteomes" id="UP000490821"/>
    </source>
</evidence>
<dbReference type="InterPro" id="IPR043425">
    <property type="entry name" value="NusG-like"/>
</dbReference>
<dbReference type="InterPro" id="IPR006645">
    <property type="entry name" value="NGN-like_dom"/>
</dbReference>
<dbReference type="PANTHER" id="PTHR30265:SF2">
    <property type="entry name" value="TRANSCRIPTION TERMINATION_ANTITERMINATION PROTEIN NUSG"/>
    <property type="match status" value="1"/>
</dbReference>
<dbReference type="PROSITE" id="PS01108">
    <property type="entry name" value="RIBOSOMAL_L24"/>
    <property type="match status" value="1"/>
</dbReference>
<dbReference type="Gene3D" id="3.30.70.940">
    <property type="entry name" value="NusG, N-terminal domain"/>
    <property type="match status" value="1"/>
</dbReference>
<comment type="similarity">
    <text evidence="5 7">Belongs to the NusG family.</text>
</comment>
<dbReference type="EMBL" id="FOIN01000002">
    <property type="protein sequence ID" value="SET13810.1"/>
    <property type="molecule type" value="Genomic_DNA"/>
</dbReference>
<feature type="domain" description="KOW" evidence="9">
    <location>
        <begin position="129"/>
        <end position="156"/>
    </location>
</feature>
<evidence type="ECO:0000256" key="3">
    <source>
        <dbReference type="ARBA" id="ARBA00023015"/>
    </source>
</evidence>
<evidence type="ECO:0000259" key="8">
    <source>
        <dbReference type="SMART" id="SM00738"/>
    </source>
</evidence>
<protein>
    <recommendedName>
        <fullName evidence="5 6">Transcription termination/antitermination protein NusG</fullName>
    </recommendedName>
</protein>
<dbReference type="SMART" id="SM00738">
    <property type="entry name" value="NGN"/>
    <property type="match status" value="1"/>
</dbReference>
<keyword evidence="4 5" id="KW-0804">Transcription</keyword>
<dbReference type="EMBL" id="BLMI01000170">
    <property type="protein sequence ID" value="GFI41319.1"/>
    <property type="molecule type" value="Genomic_DNA"/>
</dbReference>
<sequence>MTGMNDEGRQWYVVNTYSGHENKVKENLEKRVESMGLQDVLFQIVIPEHVETEIKDGKKINKTKNMFPGYVLVEMIMTDEAWYVVRNTSGVTGFIGSSGGGAKPFPLQKSELDPILKKMGLSSIGVSIDYQVGDEVNVISGPFAGKSGKVESIDTEKETAKVLIDFLGNLTPMEIELVQLEKVDL</sequence>
<dbReference type="InterPro" id="IPR001062">
    <property type="entry name" value="Transcrpt_antiterm_NusG"/>
</dbReference>
<keyword evidence="3 5" id="KW-0805">Transcription regulation</keyword>
<organism evidence="11 12">
    <name type="scientific">Thomasclavelia cocleata</name>
    <dbReference type="NCBI Taxonomy" id="69824"/>
    <lineage>
        <taxon>Bacteria</taxon>
        <taxon>Bacillati</taxon>
        <taxon>Bacillota</taxon>
        <taxon>Erysipelotrichia</taxon>
        <taxon>Erysipelotrichales</taxon>
        <taxon>Coprobacillaceae</taxon>
        <taxon>Thomasclavelia</taxon>
    </lineage>
</organism>
<dbReference type="CDD" id="cd06091">
    <property type="entry name" value="KOW_NusG"/>
    <property type="match status" value="1"/>
</dbReference>
<name>A0A1I0C2Y1_9FIRM</name>
<evidence type="ECO:0000256" key="6">
    <source>
        <dbReference type="NCBIfam" id="TIGR01956"/>
    </source>
</evidence>
<dbReference type="GO" id="GO:0006412">
    <property type="term" value="P:translation"/>
    <property type="evidence" value="ECO:0007669"/>
    <property type="project" value="InterPro"/>
</dbReference>
<feature type="domain" description="NusG-like N-terminal" evidence="8">
    <location>
        <begin position="8"/>
        <end position="119"/>
    </location>
</feature>
<dbReference type="PRINTS" id="PR00338">
    <property type="entry name" value="NUSGTNSCPFCT"/>
</dbReference>
<dbReference type="OrthoDB" id="9809075at2"/>
<dbReference type="InterPro" id="IPR005825">
    <property type="entry name" value="Ribosomal_uL24_CS"/>
</dbReference>
<dbReference type="AlphaFoldDB" id="A0A1I0C2Y1"/>
<evidence type="ECO:0000256" key="7">
    <source>
        <dbReference type="RuleBase" id="RU000538"/>
    </source>
</evidence>
<dbReference type="Proteomes" id="UP000490821">
    <property type="component" value="Unassembled WGS sequence"/>
</dbReference>
<reference evidence="11" key="2">
    <citation type="submission" date="2016-10" db="EMBL/GenBank/DDBJ databases">
        <authorList>
            <person name="de Groot N.N."/>
        </authorList>
    </citation>
    <scope>NUCLEOTIDE SEQUENCE [LARGE SCALE GENOMIC DNA]</scope>
    <source>
        <strain evidence="11">DSM 1551</strain>
    </source>
</reference>
<dbReference type="GO" id="GO:0006353">
    <property type="term" value="P:DNA-templated transcription termination"/>
    <property type="evidence" value="ECO:0007669"/>
    <property type="project" value="UniProtKB-UniRule"/>
</dbReference>
<keyword evidence="1 5" id="KW-0806">Transcription termination</keyword>
<comment type="function">
    <text evidence="5 7">Participates in transcription elongation, termination and antitermination.</text>
</comment>
<evidence type="ECO:0000313" key="11">
    <source>
        <dbReference type="EMBL" id="SET13810.1"/>
    </source>
</evidence>
<dbReference type="GO" id="GO:0005840">
    <property type="term" value="C:ribosome"/>
    <property type="evidence" value="ECO:0007669"/>
    <property type="project" value="InterPro"/>
</dbReference>
<dbReference type="NCBIfam" id="TIGR00922">
    <property type="entry name" value="nusG"/>
    <property type="match status" value="1"/>
</dbReference>
<accession>A0A1I0C2Y1</accession>
<dbReference type="HAMAP" id="MF_00948">
    <property type="entry name" value="NusG"/>
    <property type="match status" value="1"/>
</dbReference>
<evidence type="ECO:0000256" key="1">
    <source>
        <dbReference type="ARBA" id="ARBA00022472"/>
    </source>
</evidence>
<dbReference type="InterPro" id="IPR014722">
    <property type="entry name" value="Rib_uL2_dom2"/>
</dbReference>
<dbReference type="InterPro" id="IPR047050">
    <property type="entry name" value="NGN"/>
</dbReference>
<dbReference type="InterPro" id="IPR008991">
    <property type="entry name" value="Translation_prot_SH3-like_sf"/>
</dbReference>
<evidence type="ECO:0000313" key="12">
    <source>
        <dbReference type="Proteomes" id="UP000198558"/>
    </source>
</evidence>
<dbReference type="CDD" id="cd09891">
    <property type="entry name" value="NGN_Bact_1"/>
    <property type="match status" value="1"/>
</dbReference>
<dbReference type="InterPro" id="IPR010216">
    <property type="entry name" value="Transcrpt_antiterm_NusG_myco"/>
</dbReference>
<keyword evidence="12" id="KW-1185">Reference proteome</keyword>
<dbReference type="Gene3D" id="2.30.30.30">
    <property type="match status" value="1"/>
</dbReference>
<evidence type="ECO:0000313" key="10">
    <source>
        <dbReference type="EMBL" id="GFI41319.1"/>
    </source>
</evidence>
<dbReference type="Proteomes" id="UP000198558">
    <property type="component" value="Unassembled WGS sequence"/>
</dbReference>
<dbReference type="RefSeq" id="WP_092351825.1">
    <property type="nucleotide sequence ID" value="NZ_BLMI01000170.1"/>
</dbReference>
<dbReference type="SUPFAM" id="SSF82679">
    <property type="entry name" value="N-utilization substance G protein NusG, N-terminal domain"/>
    <property type="match status" value="1"/>
</dbReference>
<reference evidence="12" key="1">
    <citation type="submission" date="2016-10" db="EMBL/GenBank/DDBJ databases">
        <authorList>
            <person name="Varghese N."/>
            <person name="Submissions S."/>
        </authorList>
    </citation>
    <scope>NUCLEOTIDE SEQUENCE [LARGE SCALE GENOMIC DNA]</scope>
    <source>
        <strain evidence="12">DSM 1551</strain>
    </source>
</reference>
<evidence type="ECO:0000256" key="4">
    <source>
        <dbReference type="ARBA" id="ARBA00023163"/>
    </source>
</evidence>
<keyword evidence="2 5" id="KW-0889">Transcription antitermination</keyword>
<dbReference type="GO" id="GO:0006354">
    <property type="term" value="P:DNA-templated transcription elongation"/>
    <property type="evidence" value="ECO:0007669"/>
    <property type="project" value="UniProtKB-UniRule"/>
</dbReference>
<dbReference type="Pfam" id="PF02357">
    <property type="entry name" value="NusG"/>
    <property type="match status" value="1"/>
</dbReference>
<dbReference type="InterPro" id="IPR005824">
    <property type="entry name" value="KOW"/>
</dbReference>
<dbReference type="InterPro" id="IPR036735">
    <property type="entry name" value="NGN_dom_sf"/>
</dbReference>